<keyword evidence="3" id="KW-1185">Reference proteome</keyword>
<dbReference type="Proteomes" id="UP001439008">
    <property type="component" value="Unassembled WGS sequence"/>
</dbReference>
<protein>
    <submittedName>
        <fullName evidence="2">Uncharacterized protein</fullName>
    </submittedName>
</protein>
<evidence type="ECO:0000313" key="3">
    <source>
        <dbReference type="Proteomes" id="UP001439008"/>
    </source>
</evidence>
<comment type="caution">
    <text evidence="2">The sequence shown here is derived from an EMBL/GenBank/DDBJ whole genome shotgun (WGS) entry which is preliminary data.</text>
</comment>
<evidence type="ECO:0000313" key="2">
    <source>
        <dbReference type="EMBL" id="MES1923473.1"/>
    </source>
</evidence>
<proteinExistence type="predicted"/>
<organism evidence="2 3">
    <name type="scientific">Bonamia ostreae</name>
    <dbReference type="NCBI Taxonomy" id="126728"/>
    <lineage>
        <taxon>Eukaryota</taxon>
        <taxon>Sar</taxon>
        <taxon>Rhizaria</taxon>
        <taxon>Endomyxa</taxon>
        <taxon>Ascetosporea</taxon>
        <taxon>Haplosporida</taxon>
        <taxon>Bonamia</taxon>
    </lineage>
</organism>
<evidence type="ECO:0000256" key="1">
    <source>
        <dbReference type="SAM" id="MobiDB-lite"/>
    </source>
</evidence>
<gene>
    <name evidence="2" type="ORF">MHBO_005050</name>
</gene>
<sequence length="101" mass="11806">MPCFEISSEIDVPVHLEPGVIVKTPVQPNKTAERKSHSNKKYSWRRDNPKGEDFISEKCAAVKYRRAQHVKENIYEEGVKLELRDDSDQMFLKVWMKVDSL</sequence>
<reference evidence="2 3" key="1">
    <citation type="journal article" date="2024" name="BMC Biol.">
        <title>Comparative genomics of Ascetosporea gives new insight into the evolutionary basis for animal parasitism in Rhizaria.</title>
        <authorList>
            <person name="Hiltunen Thoren M."/>
            <person name="Onut-Brannstrom I."/>
            <person name="Alfjorden A."/>
            <person name="Peckova H."/>
            <person name="Swords F."/>
            <person name="Hooper C."/>
            <person name="Holzer A.S."/>
            <person name="Bass D."/>
            <person name="Burki F."/>
        </authorList>
    </citation>
    <scope>NUCLEOTIDE SEQUENCE [LARGE SCALE GENOMIC DNA]</scope>
    <source>
        <strain evidence="2">20-A016</strain>
    </source>
</reference>
<name>A0ABV2AUZ7_9EUKA</name>
<feature type="region of interest" description="Disordered" evidence="1">
    <location>
        <begin position="25"/>
        <end position="47"/>
    </location>
</feature>
<dbReference type="EMBL" id="JBDODL010006353">
    <property type="protein sequence ID" value="MES1923473.1"/>
    <property type="molecule type" value="Genomic_DNA"/>
</dbReference>
<accession>A0ABV2AUZ7</accession>